<evidence type="ECO:0000313" key="8">
    <source>
        <dbReference type="EMBL" id="CAH1970076.1"/>
    </source>
</evidence>
<sequence length="154" mass="18414">MLERGLWQVEMDEKNKQKTAFTSYAGLWRLMVTPLGLCNNPKNHRTQSQYDRHRVTKLVLFEFVNNFLSLFYIGFILRDMEMLRSQLRNMLIMSQAICSFQEIIQPVAMNYYSRKIQRSKLKLSPSISQPKLFKNDKFVEEVKWKYTRTPTMTT</sequence>
<evidence type="ECO:0000256" key="1">
    <source>
        <dbReference type="ARBA" id="ARBA00004141"/>
    </source>
</evidence>
<dbReference type="GO" id="GO:0005886">
    <property type="term" value="C:plasma membrane"/>
    <property type="evidence" value="ECO:0007669"/>
    <property type="project" value="TreeGrafter"/>
</dbReference>
<dbReference type="GO" id="GO:0071897">
    <property type="term" value="P:DNA biosynthetic process"/>
    <property type="evidence" value="ECO:0007669"/>
    <property type="project" value="UniProtKB-ARBA"/>
</dbReference>
<evidence type="ECO:0000256" key="4">
    <source>
        <dbReference type="ARBA" id="ARBA00022989"/>
    </source>
</evidence>
<dbReference type="InterPro" id="IPR049452">
    <property type="entry name" value="Anoctamin_TM"/>
</dbReference>
<dbReference type="SUPFAM" id="SSF56672">
    <property type="entry name" value="DNA/RNA polymerases"/>
    <property type="match status" value="1"/>
</dbReference>
<feature type="transmembrane region" description="Helical" evidence="6">
    <location>
        <begin position="20"/>
        <end position="38"/>
    </location>
</feature>
<comment type="caution">
    <text evidence="6">Lacks conserved residue(s) required for the propagation of feature annotation.</text>
</comment>
<proteinExistence type="inferred from homology"/>
<feature type="transmembrane region" description="Helical" evidence="6">
    <location>
        <begin position="58"/>
        <end position="78"/>
    </location>
</feature>
<comment type="caution">
    <text evidence="8">The sequence shown here is derived from an EMBL/GenBank/DDBJ whole genome shotgun (WGS) entry which is preliminary data.</text>
</comment>
<dbReference type="PANTHER" id="PTHR12308">
    <property type="entry name" value="ANOCTAMIN"/>
    <property type="match status" value="1"/>
</dbReference>
<evidence type="ECO:0000256" key="3">
    <source>
        <dbReference type="ARBA" id="ARBA00022692"/>
    </source>
</evidence>
<dbReference type="Pfam" id="PF04547">
    <property type="entry name" value="Anoctamin"/>
    <property type="match status" value="1"/>
</dbReference>
<dbReference type="PANTHER" id="PTHR12308:SF74">
    <property type="entry name" value="ANOCTAMIN"/>
    <property type="match status" value="1"/>
</dbReference>
<dbReference type="OrthoDB" id="6731360at2759"/>
<dbReference type="EMBL" id="CAKOFQ010006769">
    <property type="protein sequence ID" value="CAH1970076.1"/>
    <property type="molecule type" value="Genomic_DNA"/>
</dbReference>
<dbReference type="InterPro" id="IPR043502">
    <property type="entry name" value="DNA/RNA_pol_sf"/>
</dbReference>
<dbReference type="AlphaFoldDB" id="A0A9P0P5W0"/>
<organism evidence="8 9">
    <name type="scientific">Acanthoscelides obtectus</name>
    <name type="common">Bean weevil</name>
    <name type="synonym">Bruchus obtectus</name>
    <dbReference type="NCBI Taxonomy" id="200917"/>
    <lineage>
        <taxon>Eukaryota</taxon>
        <taxon>Metazoa</taxon>
        <taxon>Ecdysozoa</taxon>
        <taxon>Arthropoda</taxon>
        <taxon>Hexapoda</taxon>
        <taxon>Insecta</taxon>
        <taxon>Pterygota</taxon>
        <taxon>Neoptera</taxon>
        <taxon>Endopterygota</taxon>
        <taxon>Coleoptera</taxon>
        <taxon>Polyphaga</taxon>
        <taxon>Cucujiformia</taxon>
        <taxon>Chrysomeloidea</taxon>
        <taxon>Chrysomelidae</taxon>
        <taxon>Bruchinae</taxon>
        <taxon>Bruchini</taxon>
        <taxon>Acanthoscelides</taxon>
    </lineage>
</organism>
<dbReference type="Proteomes" id="UP001152888">
    <property type="component" value="Unassembled WGS sequence"/>
</dbReference>
<name>A0A9P0P5W0_ACAOB</name>
<evidence type="ECO:0000313" key="9">
    <source>
        <dbReference type="Proteomes" id="UP001152888"/>
    </source>
</evidence>
<gene>
    <name evidence="8" type="ORF">ACAOBT_LOCUS8716</name>
</gene>
<comment type="similarity">
    <text evidence="2 6">Belongs to the anoctamin family.</text>
</comment>
<keyword evidence="3 6" id="KW-0812">Transmembrane</keyword>
<protein>
    <recommendedName>
        <fullName evidence="6">Anoctamin</fullName>
    </recommendedName>
</protein>
<evidence type="ECO:0000256" key="2">
    <source>
        <dbReference type="ARBA" id="ARBA00009671"/>
    </source>
</evidence>
<dbReference type="InterPro" id="IPR007632">
    <property type="entry name" value="Anoctamin"/>
</dbReference>
<evidence type="ECO:0000256" key="5">
    <source>
        <dbReference type="ARBA" id="ARBA00023136"/>
    </source>
</evidence>
<keyword evidence="4 6" id="KW-1133">Transmembrane helix</keyword>
<feature type="domain" description="Anoctamin transmembrane" evidence="7">
    <location>
        <begin position="43"/>
        <end position="146"/>
    </location>
</feature>
<dbReference type="GO" id="GO:0005254">
    <property type="term" value="F:chloride channel activity"/>
    <property type="evidence" value="ECO:0007669"/>
    <property type="project" value="TreeGrafter"/>
</dbReference>
<reference evidence="8" key="1">
    <citation type="submission" date="2022-03" db="EMBL/GenBank/DDBJ databases">
        <authorList>
            <person name="Sayadi A."/>
        </authorList>
    </citation>
    <scope>NUCLEOTIDE SEQUENCE</scope>
</reference>
<comment type="subcellular location">
    <subcellularLocation>
        <location evidence="1 6">Membrane</location>
        <topology evidence="1 6">Multi-pass membrane protein</topology>
    </subcellularLocation>
</comment>
<evidence type="ECO:0000256" key="6">
    <source>
        <dbReference type="RuleBase" id="RU280814"/>
    </source>
</evidence>
<accession>A0A9P0P5W0</accession>
<evidence type="ECO:0000259" key="7">
    <source>
        <dbReference type="Pfam" id="PF04547"/>
    </source>
</evidence>
<keyword evidence="9" id="KW-1185">Reference proteome</keyword>
<keyword evidence="5 6" id="KW-0472">Membrane</keyword>